<sequence>MSGHSKWSKIQHKKGKIDGARSNLFTKLCKAITIAASHGGGDPDMNFSLRLAIDKAKISNVPKDNIEKAIKRGIGELAEGAVFEEIIYEGFGQGGIAFLIEAVTDNKNRAVSEIKHVFSKYEGSLGGPGCVQWQFDHMGVVRLGKDKKDMLGEKWSDLELGLMDAGVDDIIESEFGIELHCAIDKLQTVLEVIKKFAIDTEDSGLEWVAKETITLEENESASVAKLYDLLDELDDVEAVYTNEA</sequence>
<dbReference type="AlphaFoldDB" id="A0A1F6LH02"/>
<dbReference type="PANTHER" id="PTHR12532:SF6">
    <property type="entry name" value="TRANSCRIPTIONAL REGULATORY PROTEIN YEBC-RELATED"/>
    <property type="match status" value="1"/>
</dbReference>
<dbReference type="GO" id="GO:0006355">
    <property type="term" value="P:regulation of DNA-templated transcription"/>
    <property type="evidence" value="ECO:0007669"/>
    <property type="project" value="UniProtKB-UniRule"/>
</dbReference>
<dbReference type="Pfam" id="PF01709">
    <property type="entry name" value="Transcrip_reg"/>
    <property type="match status" value="1"/>
</dbReference>
<keyword evidence="3 6" id="KW-0805">Transcription regulation</keyword>
<evidence type="ECO:0000256" key="1">
    <source>
        <dbReference type="ARBA" id="ARBA00008724"/>
    </source>
</evidence>
<proteinExistence type="inferred from homology"/>
<protein>
    <recommendedName>
        <fullName evidence="6">Probable transcriptional regulatory protein A2725_02950</fullName>
    </recommendedName>
</protein>
<dbReference type="Gene3D" id="1.10.10.200">
    <property type="match status" value="1"/>
</dbReference>
<dbReference type="InterPro" id="IPR048300">
    <property type="entry name" value="TACO1_YebC-like_2nd/3rd_dom"/>
</dbReference>
<evidence type="ECO:0000259" key="7">
    <source>
        <dbReference type="Pfam" id="PF01709"/>
    </source>
</evidence>
<dbReference type="NCBIfam" id="TIGR01033">
    <property type="entry name" value="YebC/PmpR family DNA-binding transcriptional regulator"/>
    <property type="match status" value="1"/>
</dbReference>
<keyword evidence="2 6" id="KW-0963">Cytoplasm</keyword>
<keyword evidence="5 6" id="KW-0804">Transcription</keyword>
<dbReference type="GO" id="GO:0005829">
    <property type="term" value="C:cytosol"/>
    <property type="evidence" value="ECO:0007669"/>
    <property type="project" value="TreeGrafter"/>
</dbReference>
<dbReference type="InterPro" id="IPR049083">
    <property type="entry name" value="TACO1_YebC_N"/>
</dbReference>
<evidence type="ECO:0000256" key="5">
    <source>
        <dbReference type="ARBA" id="ARBA00023163"/>
    </source>
</evidence>
<dbReference type="HAMAP" id="MF_00693">
    <property type="entry name" value="Transcrip_reg_TACO1"/>
    <property type="match status" value="1"/>
</dbReference>
<reference evidence="9 10" key="1">
    <citation type="journal article" date="2016" name="Nat. Commun.">
        <title>Thousands of microbial genomes shed light on interconnected biogeochemical processes in an aquifer system.</title>
        <authorList>
            <person name="Anantharaman K."/>
            <person name="Brown C.T."/>
            <person name="Hug L.A."/>
            <person name="Sharon I."/>
            <person name="Castelle C.J."/>
            <person name="Probst A.J."/>
            <person name="Thomas B.C."/>
            <person name="Singh A."/>
            <person name="Wilkins M.J."/>
            <person name="Karaoz U."/>
            <person name="Brodie E.L."/>
            <person name="Williams K.H."/>
            <person name="Hubbard S.S."/>
            <person name="Banfield J.F."/>
        </authorList>
    </citation>
    <scope>NUCLEOTIDE SEQUENCE [LARGE SCALE GENOMIC DNA]</scope>
</reference>
<dbReference type="Proteomes" id="UP000177067">
    <property type="component" value="Unassembled WGS sequence"/>
</dbReference>
<dbReference type="InterPro" id="IPR029072">
    <property type="entry name" value="YebC-like"/>
</dbReference>
<comment type="caution">
    <text evidence="9">The sequence shown here is derived from an EMBL/GenBank/DDBJ whole genome shotgun (WGS) entry which is preliminary data.</text>
</comment>
<dbReference type="Gene3D" id="3.30.70.980">
    <property type="match status" value="2"/>
</dbReference>
<name>A0A1F6LH02_9BACT</name>
<dbReference type="InterPro" id="IPR017856">
    <property type="entry name" value="Integrase-like_N"/>
</dbReference>
<comment type="similarity">
    <text evidence="1 6">Belongs to the TACO1 family.</text>
</comment>
<dbReference type="NCBIfam" id="NF001030">
    <property type="entry name" value="PRK00110.1"/>
    <property type="match status" value="1"/>
</dbReference>
<accession>A0A1F6LH02</accession>
<keyword evidence="4 6" id="KW-0238">DNA-binding</keyword>
<dbReference type="PANTHER" id="PTHR12532">
    <property type="entry name" value="TRANSLATIONAL ACTIVATOR OF CYTOCHROME C OXIDASE 1"/>
    <property type="match status" value="1"/>
</dbReference>
<evidence type="ECO:0000313" key="10">
    <source>
        <dbReference type="Proteomes" id="UP000177067"/>
    </source>
</evidence>
<evidence type="ECO:0000256" key="4">
    <source>
        <dbReference type="ARBA" id="ARBA00023125"/>
    </source>
</evidence>
<organism evidence="9 10">
    <name type="scientific">Candidatus Magasanikbacteria bacterium RIFCSPHIGHO2_01_FULL_33_34</name>
    <dbReference type="NCBI Taxonomy" id="1798671"/>
    <lineage>
        <taxon>Bacteria</taxon>
        <taxon>Candidatus Magasanikiibacteriota</taxon>
    </lineage>
</organism>
<gene>
    <name evidence="9" type="ORF">A2725_02950</name>
</gene>
<dbReference type="InterPro" id="IPR002876">
    <property type="entry name" value="Transcrip_reg_TACO1-like"/>
</dbReference>
<feature type="domain" description="TACO1/YebC-like second and third" evidence="7">
    <location>
        <begin position="83"/>
        <end position="242"/>
    </location>
</feature>
<evidence type="ECO:0000256" key="3">
    <source>
        <dbReference type="ARBA" id="ARBA00023015"/>
    </source>
</evidence>
<dbReference type="EMBL" id="MFPS01000009">
    <property type="protein sequence ID" value="OGH58631.1"/>
    <property type="molecule type" value="Genomic_DNA"/>
</dbReference>
<dbReference type="SUPFAM" id="SSF75625">
    <property type="entry name" value="YebC-like"/>
    <property type="match status" value="1"/>
</dbReference>
<evidence type="ECO:0000259" key="8">
    <source>
        <dbReference type="Pfam" id="PF20772"/>
    </source>
</evidence>
<evidence type="ECO:0000313" key="9">
    <source>
        <dbReference type="EMBL" id="OGH58631.1"/>
    </source>
</evidence>
<feature type="domain" description="TACO1/YebC-like N-terminal" evidence="8">
    <location>
        <begin position="5"/>
        <end position="76"/>
    </location>
</feature>
<dbReference type="NCBIfam" id="NF009044">
    <property type="entry name" value="PRK12378.1"/>
    <property type="match status" value="1"/>
</dbReference>
<comment type="subcellular location">
    <subcellularLocation>
        <location evidence="6">Cytoplasm</location>
    </subcellularLocation>
</comment>
<evidence type="ECO:0000256" key="2">
    <source>
        <dbReference type="ARBA" id="ARBA00022490"/>
    </source>
</evidence>
<dbReference type="GO" id="GO:0003677">
    <property type="term" value="F:DNA binding"/>
    <property type="evidence" value="ECO:0007669"/>
    <property type="project" value="UniProtKB-UniRule"/>
</dbReference>
<dbReference type="FunFam" id="1.10.10.200:FF:000002">
    <property type="entry name" value="Probable transcriptional regulatory protein CLM62_37755"/>
    <property type="match status" value="1"/>
</dbReference>
<evidence type="ECO:0000256" key="6">
    <source>
        <dbReference type="HAMAP-Rule" id="MF_00693"/>
    </source>
</evidence>
<dbReference type="Pfam" id="PF20772">
    <property type="entry name" value="TACO1_YebC_N"/>
    <property type="match status" value="1"/>
</dbReference>
<dbReference type="InterPro" id="IPR026564">
    <property type="entry name" value="Transcrip_reg_TACO1-like_dom3"/>
</dbReference>